<organism evidence="1">
    <name type="scientific">Siphoviridae sp. ctNqI2</name>
    <dbReference type="NCBI Taxonomy" id="2823576"/>
    <lineage>
        <taxon>Viruses</taxon>
        <taxon>Duplodnaviria</taxon>
        <taxon>Heunggongvirae</taxon>
        <taxon>Uroviricota</taxon>
        <taxon>Caudoviricetes</taxon>
    </lineage>
</organism>
<accession>A0A8S5LDA3</accession>
<protein>
    <submittedName>
        <fullName evidence="1">Uncharacterized protein</fullName>
    </submittedName>
</protein>
<name>A0A8S5LDA3_9CAUD</name>
<evidence type="ECO:0000313" key="1">
    <source>
        <dbReference type="EMBL" id="DAD67919.1"/>
    </source>
</evidence>
<reference evidence="1" key="1">
    <citation type="journal article" date="2021" name="Proc. Natl. Acad. Sci. U.S.A.">
        <title>A Catalog of Tens of Thousands of Viruses from Human Metagenomes Reveals Hidden Associations with Chronic Diseases.</title>
        <authorList>
            <person name="Tisza M.J."/>
            <person name="Buck C.B."/>
        </authorList>
    </citation>
    <scope>NUCLEOTIDE SEQUENCE</scope>
    <source>
        <strain evidence="1">CtNqI2</strain>
    </source>
</reference>
<dbReference type="EMBL" id="BK014689">
    <property type="protein sequence ID" value="DAD67919.1"/>
    <property type="molecule type" value="Genomic_DNA"/>
</dbReference>
<sequence length="30" mass="3483">MFNVDISQRMCYNIIKIKKGRAKSSHGKTK</sequence>
<proteinExistence type="predicted"/>